<feature type="transmembrane region" description="Helical" evidence="2">
    <location>
        <begin position="22"/>
        <end position="52"/>
    </location>
</feature>
<feature type="region of interest" description="Disordered" evidence="1">
    <location>
        <begin position="88"/>
        <end position="141"/>
    </location>
</feature>
<feature type="compositionally biased region" description="Acidic residues" evidence="1">
    <location>
        <begin position="95"/>
        <end position="123"/>
    </location>
</feature>
<organism evidence="3 4">
    <name type="scientific">SAR86 cluster bacterium</name>
    <dbReference type="NCBI Taxonomy" id="2030880"/>
    <lineage>
        <taxon>Bacteria</taxon>
        <taxon>Pseudomonadati</taxon>
        <taxon>Pseudomonadota</taxon>
        <taxon>Gammaproteobacteria</taxon>
        <taxon>SAR86 cluster</taxon>
    </lineage>
</organism>
<dbReference type="Pfam" id="PF14333">
    <property type="entry name" value="DUF4389"/>
    <property type="match status" value="1"/>
</dbReference>
<keyword evidence="2" id="KW-1133">Transmembrane helix</keyword>
<keyword evidence="2" id="KW-0472">Membrane</keyword>
<reference evidence="3" key="1">
    <citation type="submission" date="2020-10" db="EMBL/GenBank/DDBJ databases">
        <title>Microbiome of the Black Sea water column analyzed by genome centric metagenomics.</title>
        <authorList>
            <person name="Cabello-Yeves P.J."/>
            <person name="Callieri C."/>
            <person name="Picazo A."/>
            <person name="Mehrshad M."/>
            <person name="Haro-Moreno J.M."/>
            <person name="Roda-Garcia J."/>
            <person name="Dzembekova N."/>
            <person name="Slabakova V."/>
            <person name="Slabakova N."/>
            <person name="Moncheva S."/>
            <person name="Rodriguez-Valera F."/>
        </authorList>
    </citation>
    <scope>NUCLEOTIDE SEQUENCE</scope>
    <source>
        <strain evidence="3">BS30m-G43</strain>
    </source>
</reference>
<proteinExistence type="predicted"/>
<evidence type="ECO:0000313" key="4">
    <source>
        <dbReference type="Proteomes" id="UP000705230"/>
    </source>
</evidence>
<evidence type="ECO:0000256" key="2">
    <source>
        <dbReference type="SAM" id="Phobius"/>
    </source>
</evidence>
<comment type="caution">
    <text evidence="3">The sequence shown here is derived from an EMBL/GenBank/DDBJ whole genome shotgun (WGS) entry which is preliminary data.</text>
</comment>
<dbReference type="EMBL" id="JADHSG010000001">
    <property type="protein sequence ID" value="MBL6902587.1"/>
    <property type="molecule type" value="Genomic_DNA"/>
</dbReference>
<evidence type="ECO:0000256" key="1">
    <source>
        <dbReference type="SAM" id="MobiDB-lite"/>
    </source>
</evidence>
<gene>
    <name evidence="3" type="ORF">ISR29_00075</name>
</gene>
<sequence length="141" mass="16622">MENFNREEVKEEVLKVGKWKRFFFMTVYAFAIQFALNIALVIAFIQFLFFLFTSKINEALFNFNKQIFLFFDDTLSFLLFQTEEMPFPFKKSSNEDDDMNAPEIVEGEADVIQEDESEEAFNDSEDKPADSEEEKEEDPKS</sequence>
<dbReference type="Proteomes" id="UP000705230">
    <property type="component" value="Unassembled WGS sequence"/>
</dbReference>
<protein>
    <submittedName>
        <fullName evidence="3">DUF4389 domain-containing protein</fullName>
    </submittedName>
</protein>
<dbReference type="AlphaFoldDB" id="A0A937JH14"/>
<accession>A0A937JH14</accession>
<feature type="compositionally biased region" description="Acidic residues" evidence="1">
    <location>
        <begin position="131"/>
        <end position="141"/>
    </location>
</feature>
<keyword evidence="2" id="KW-0812">Transmembrane</keyword>
<name>A0A937JH14_9GAMM</name>
<dbReference type="InterPro" id="IPR025498">
    <property type="entry name" value="DUF4389"/>
</dbReference>
<evidence type="ECO:0000313" key="3">
    <source>
        <dbReference type="EMBL" id="MBL6902587.1"/>
    </source>
</evidence>